<dbReference type="InterPro" id="IPR022761">
    <property type="entry name" value="Fumarate_lyase_N"/>
</dbReference>
<sequence length="486" mass="52779">MPARVDLSSISPSIPLGSLDGRYRGAIAPLVDHLSEAALNRARIQVEVEWLIHLTEHEVLPGAARLSETEKDYLRAVVTDFGADEIAELAEIEAETRHDVKAVEYFLKRRLDAATRVLGENAGIAGGPTALGSDRLAEIVHIFCTSEDINNLAYSLLVSGAVREVWLPAARGIVEDLTVMAEEHAEVPMLARTHGQPATPVTLGKELAVLAFRLQRQLARIGATEYLGKINGATGTYAAHAVSVPGADWEAVARSFVEHLGLTWNPLTTQIESHDWQAELYSDVARFNRILHNLATDVWTYISLGYFRQRLSAQGSTGSSTMPHKVNPIRFENAEANLEISCALLDTLGATLVTSRLQRDLTDSSSQRNIGSAFGHSLLAIDNVRRGLAGLDVDAATMARDLDGNWEVLGEAVQSAMRAAAVAGAEGLANPYERLKELTRGRRVDGPAMREFIAGLGLPPEVEERLMALEPGTYTGLAPELVRHLR</sequence>
<dbReference type="PANTHER" id="PTHR43411">
    <property type="entry name" value="ADENYLOSUCCINATE LYASE"/>
    <property type="match status" value="1"/>
</dbReference>
<reference evidence="8 9" key="1">
    <citation type="submission" date="2018-11" db="EMBL/GenBank/DDBJ databases">
        <title>Sequencing the genomes of 1000 actinobacteria strains.</title>
        <authorList>
            <person name="Klenk H.-P."/>
        </authorList>
    </citation>
    <scope>NUCLEOTIDE SEQUENCE [LARGE SCALE GENOMIC DNA]</scope>
    <source>
        <strain evidence="8 9">DSM 11294</strain>
    </source>
</reference>
<comment type="pathway">
    <text evidence="1">Purine metabolism; IMP biosynthesis via de novo pathway; 5-amino-1-(5-phospho-D-ribosyl)imidazole-4-carboxamide from 5-amino-1-(5-phospho-D-ribosyl)imidazole-4-carboxylate: step 2/2.</text>
</comment>
<gene>
    <name evidence="8" type="ORF">EDD31_1080</name>
</gene>
<dbReference type="Gene3D" id="1.10.275.10">
    <property type="entry name" value="Fumarase/aspartase (N-terminal domain)"/>
    <property type="match status" value="1"/>
</dbReference>
<dbReference type="NCBIfam" id="NF006764">
    <property type="entry name" value="PRK09285.1"/>
    <property type="match status" value="1"/>
</dbReference>
<dbReference type="InterPro" id="IPR047136">
    <property type="entry name" value="PurB_bact"/>
</dbReference>
<evidence type="ECO:0000259" key="7">
    <source>
        <dbReference type="Pfam" id="PF08328"/>
    </source>
</evidence>
<dbReference type="PROSITE" id="PS00163">
    <property type="entry name" value="FUMARATE_LYASES"/>
    <property type="match status" value="1"/>
</dbReference>
<evidence type="ECO:0000259" key="6">
    <source>
        <dbReference type="Pfam" id="PF00206"/>
    </source>
</evidence>
<dbReference type="PANTHER" id="PTHR43411:SF1">
    <property type="entry name" value="ADENYLOSUCCINATE LYASE"/>
    <property type="match status" value="1"/>
</dbReference>
<dbReference type="RefSeq" id="WP_123303247.1">
    <property type="nucleotide sequence ID" value="NZ_RKHK01000001.1"/>
</dbReference>
<evidence type="ECO:0000256" key="5">
    <source>
        <dbReference type="ARBA" id="ARBA00025012"/>
    </source>
</evidence>
<keyword evidence="4 8" id="KW-0456">Lyase</keyword>
<dbReference type="GO" id="GO:0006188">
    <property type="term" value="P:IMP biosynthetic process"/>
    <property type="evidence" value="ECO:0007669"/>
    <property type="project" value="InterPro"/>
</dbReference>
<protein>
    <submittedName>
        <fullName evidence="8">Adenylosuccinate lyase</fullName>
    </submittedName>
</protein>
<evidence type="ECO:0000256" key="4">
    <source>
        <dbReference type="ARBA" id="ARBA00023239"/>
    </source>
</evidence>
<dbReference type="InterPro" id="IPR020557">
    <property type="entry name" value="Fumarate_lyase_CS"/>
</dbReference>
<dbReference type="Gene3D" id="1.10.40.30">
    <property type="entry name" value="Fumarase/aspartase (C-terminal domain)"/>
    <property type="match status" value="1"/>
</dbReference>
<evidence type="ECO:0000256" key="1">
    <source>
        <dbReference type="ARBA" id="ARBA00004706"/>
    </source>
</evidence>
<evidence type="ECO:0000313" key="8">
    <source>
        <dbReference type="EMBL" id="ROR72721.1"/>
    </source>
</evidence>
<dbReference type="InterPro" id="IPR024083">
    <property type="entry name" value="Fumarase/histidase_N"/>
</dbReference>
<keyword evidence="3" id="KW-0658">Purine biosynthesis</keyword>
<evidence type="ECO:0000256" key="3">
    <source>
        <dbReference type="ARBA" id="ARBA00022755"/>
    </source>
</evidence>
<feature type="domain" description="Fumarate lyase N-terminal" evidence="6">
    <location>
        <begin position="21"/>
        <end position="334"/>
    </location>
</feature>
<evidence type="ECO:0000256" key="2">
    <source>
        <dbReference type="ARBA" id="ARBA00004734"/>
    </source>
</evidence>
<name>A0A3N2BBS6_9MICO</name>
<dbReference type="InterPro" id="IPR000362">
    <property type="entry name" value="Fumarate_lyase_fam"/>
</dbReference>
<dbReference type="GO" id="GO:0004018">
    <property type="term" value="F:N6-(1,2-dicarboxyethyl)AMP AMP-lyase (fumarate-forming) activity"/>
    <property type="evidence" value="ECO:0007669"/>
    <property type="project" value="InterPro"/>
</dbReference>
<comment type="function">
    <text evidence="5">Catalyzes two reactions in de novo purine nucleotide biosynthesis. Catalyzes the breakdown of 5-aminoimidazole- (N-succinylocarboxamide) ribotide (SAICAR or 2-[5-amino-1-(5-phospho-beta-D-ribosyl)imidazole-4-carboxamido]succinate) to 5-aminoimidazole-4-carboxamide ribotide (AICAR or 5-amino-1-(5-phospho-beta-D-ribosyl)imidazole-4-carboxamide) and fumarate, and of adenylosuccinate (ADS or N(6)-(1,2-dicarboxyethyl)-AMP) to adenosine monophosphate (AMP) and fumarate.</text>
</comment>
<comment type="pathway">
    <text evidence="2">Purine metabolism; AMP biosynthesis via de novo pathway; AMP from IMP: step 2/2.</text>
</comment>
<dbReference type="Gene3D" id="1.20.200.10">
    <property type="entry name" value="Fumarase/aspartase (Central domain)"/>
    <property type="match status" value="1"/>
</dbReference>
<dbReference type="InterPro" id="IPR013539">
    <property type="entry name" value="PurB_C"/>
</dbReference>
<accession>A0A3N2BBS6</accession>
<organism evidence="8 9">
    <name type="scientific">Bogoriella caseilytica</name>
    <dbReference type="NCBI Taxonomy" id="56055"/>
    <lineage>
        <taxon>Bacteria</taxon>
        <taxon>Bacillati</taxon>
        <taxon>Actinomycetota</taxon>
        <taxon>Actinomycetes</taxon>
        <taxon>Micrococcales</taxon>
        <taxon>Bogoriellaceae</taxon>
        <taxon>Bogoriella</taxon>
    </lineage>
</organism>
<feature type="domain" description="Adenylosuccinate lyase PurB C-terminal" evidence="7">
    <location>
        <begin position="355"/>
        <end position="475"/>
    </location>
</feature>
<dbReference type="Proteomes" id="UP000280668">
    <property type="component" value="Unassembled WGS sequence"/>
</dbReference>
<dbReference type="PRINTS" id="PR00149">
    <property type="entry name" value="FUMRATELYASE"/>
</dbReference>
<comment type="caution">
    <text evidence="8">The sequence shown here is derived from an EMBL/GenBank/DDBJ whole genome shotgun (WGS) entry which is preliminary data.</text>
</comment>
<dbReference type="SUPFAM" id="SSF48557">
    <property type="entry name" value="L-aspartase-like"/>
    <property type="match status" value="1"/>
</dbReference>
<dbReference type="EMBL" id="RKHK01000001">
    <property type="protein sequence ID" value="ROR72721.1"/>
    <property type="molecule type" value="Genomic_DNA"/>
</dbReference>
<keyword evidence="9" id="KW-1185">Reference proteome</keyword>
<dbReference type="InterPro" id="IPR008948">
    <property type="entry name" value="L-Aspartase-like"/>
</dbReference>
<proteinExistence type="predicted"/>
<dbReference type="AlphaFoldDB" id="A0A3N2BBS6"/>
<dbReference type="Pfam" id="PF00206">
    <property type="entry name" value="Lyase_1"/>
    <property type="match status" value="1"/>
</dbReference>
<evidence type="ECO:0000313" key="9">
    <source>
        <dbReference type="Proteomes" id="UP000280668"/>
    </source>
</evidence>
<dbReference type="OrthoDB" id="9768878at2"/>
<dbReference type="Pfam" id="PF08328">
    <property type="entry name" value="ASL_C"/>
    <property type="match status" value="1"/>
</dbReference>